<feature type="region of interest" description="Disordered" evidence="1">
    <location>
        <begin position="73"/>
        <end position="92"/>
    </location>
</feature>
<feature type="compositionally biased region" description="Polar residues" evidence="1">
    <location>
        <begin position="77"/>
        <end position="92"/>
    </location>
</feature>
<evidence type="ECO:0000313" key="2">
    <source>
        <dbReference type="EMBL" id="WIV17849.1"/>
    </source>
</evidence>
<keyword evidence="3" id="KW-1185">Reference proteome</keyword>
<proteinExistence type="predicted"/>
<organism evidence="2 3">
    <name type="scientific">Paenibacillus polygoni</name>
    <dbReference type="NCBI Taxonomy" id="3050112"/>
    <lineage>
        <taxon>Bacteria</taxon>
        <taxon>Bacillati</taxon>
        <taxon>Bacillota</taxon>
        <taxon>Bacilli</taxon>
        <taxon>Bacillales</taxon>
        <taxon>Paenibacillaceae</taxon>
        <taxon>Paenibacillus</taxon>
    </lineage>
</organism>
<name>A0ABY8WZL9_9BACL</name>
<gene>
    <name evidence="2" type="ORF">QPK24_15690</name>
</gene>
<protein>
    <submittedName>
        <fullName evidence="2">Uncharacterized protein</fullName>
    </submittedName>
</protein>
<evidence type="ECO:0000256" key="1">
    <source>
        <dbReference type="SAM" id="MobiDB-lite"/>
    </source>
</evidence>
<evidence type="ECO:0000313" key="3">
    <source>
        <dbReference type="Proteomes" id="UP001236415"/>
    </source>
</evidence>
<reference evidence="2 3" key="1">
    <citation type="submission" date="2023-06" db="EMBL/GenBank/DDBJ databases">
        <title>Paenibacillus polygonum sp. nov., an endophytic bacterium, isolated from Polygonum lapathifolium L. in Nanji Wetland National Nature Reserve, South of Poyang Lake, Jiangxi Province, China.</title>
        <authorList>
            <person name="Yu Z."/>
        </authorList>
    </citation>
    <scope>NUCLEOTIDE SEQUENCE [LARGE SCALE GENOMIC DNA]</scope>
    <source>
        <strain evidence="2 3">C31</strain>
    </source>
</reference>
<dbReference type="Proteomes" id="UP001236415">
    <property type="component" value="Chromosome"/>
</dbReference>
<accession>A0ABY8WZL9</accession>
<sequence>MLPDYERKVLGILHNYTSQRSRMPNIHELEIKTGLSKQRIKEALLLLEKESYIVWEDKSSLERILITEGWERETDTPKQSTVKPNSKYWTEY</sequence>
<dbReference type="EMBL" id="CP127162">
    <property type="protein sequence ID" value="WIV17849.1"/>
    <property type="molecule type" value="Genomic_DNA"/>
</dbReference>
<dbReference type="RefSeq" id="WP_285742629.1">
    <property type="nucleotide sequence ID" value="NZ_CP127162.1"/>
</dbReference>